<dbReference type="AlphaFoldDB" id="A0A7U2F5A2"/>
<dbReference type="RefSeq" id="XP_001795064.1">
    <property type="nucleotide sequence ID" value="XM_001795012.1"/>
</dbReference>
<dbReference type="VEuPathDB" id="FungiDB:JI435_046510"/>
<evidence type="ECO:0000313" key="2">
    <source>
        <dbReference type="Proteomes" id="UP000663193"/>
    </source>
</evidence>
<sequence length="205" mass="23252">MAPSEAAQSKPCLRRLENGLIDVTPTGDYIAITERNSTQSPLLRLPAEIRNIIFEYVVSGHTIRMISERGTSCWPLAKRHRFSLARVSRQTYNETALLTYTGNTLLFMYPDGIEILTTPSSSLNRMLIRNIGVIGSGTGIWPEPWVIPLLNTYFPYLTKMDIQPVGQLNAETRSFIESLGGTVHVHIREVTDHEDWLEMWMRCAD</sequence>
<proteinExistence type="predicted"/>
<accession>A0A7U2F5A2</accession>
<gene>
    <name evidence="1" type="ORF">JI435_046510</name>
</gene>
<dbReference type="PANTHER" id="PTHR42085:SF1">
    <property type="entry name" value="F-BOX DOMAIN-CONTAINING PROTEIN"/>
    <property type="match status" value="1"/>
</dbReference>
<name>A0A7U2F5A2_PHANO</name>
<reference evidence="2" key="1">
    <citation type="journal article" date="2021" name="BMC Genomics">
        <title>Chromosome-level genome assembly and manually-curated proteome of model necrotroph Parastagonospora nodorum Sn15 reveals a genome-wide trove of candidate effector homologs, and redundancy of virulence-related functions within an accessory chromosome.</title>
        <authorList>
            <person name="Bertazzoni S."/>
            <person name="Jones D.A.B."/>
            <person name="Phan H.T."/>
            <person name="Tan K.-C."/>
            <person name="Hane J.K."/>
        </authorList>
    </citation>
    <scope>NUCLEOTIDE SEQUENCE [LARGE SCALE GENOMIC DNA]</scope>
    <source>
        <strain evidence="2">SN15 / ATCC MYA-4574 / FGSC 10173)</strain>
    </source>
</reference>
<protein>
    <submittedName>
        <fullName evidence="1">Uncharacterized protein</fullName>
    </submittedName>
</protein>
<evidence type="ECO:0000313" key="1">
    <source>
        <dbReference type="EMBL" id="QRC98602.1"/>
    </source>
</evidence>
<dbReference type="EMBL" id="CP069030">
    <property type="protein sequence ID" value="QRC98602.1"/>
    <property type="molecule type" value="Genomic_DNA"/>
</dbReference>
<dbReference type="OrthoDB" id="5413827at2759"/>
<dbReference type="PANTHER" id="PTHR42085">
    <property type="entry name" value="F-BOX DOMAIN-CONTAINING PROTEIN"/>
    <property type="match status" value="1"/>
</dbReference>
<dbReference type="KEGG" id="pno:SNOG_04651"/>
<keyword evidence="2" id="KW-1185">Reference proteome</keyword>
<dbReference type="Proteomes" id="UP000663193">
    <property type="component" value="Chromosome 8"/>
</dbReference>
<organism evidence="1 2">
    <name type="scientific">Phaeosphaeria nodorum (strain SN15 / ATCC MYA-4574 / FGSC 10173)</name>
    <name type="common">Glume blotch fungus</name>
    <name type="synonym">Parastagonospora nodorum</name>
    <dbReference type="NCBI Taxonomy" id="321614"/>
    <lineage>
        <taxon>Eukaryota</taxon>
        <taxon>Fungi</taxon>
        <taxon>Dikarya</taxon>
        <taxon>Ascomycota</taxon>
        <taxon>Pezizomycotina</taxon>
        <taxon>Dothideomycetes</taxon>
        <taxon>Pleosporomycetidae</taxon>
        <taxon>Pleosporales</taxon>
        <taxon>Pleosporineae</taxon>
        <taxon>Phaeosphaeriaceae</taxon>
        <taxon>Parastagonospora</taxon>
    </lineage>
</organism>
<dbReference type="InterPro" id="IPR038883">
    <property type="entry name" value="AN11006-like"/>
</dbReference>